<gene>
    <name evidence="1" type="ORF">XAP7430_60001</name>
</gene>
<dbReference type="Proteomes" id="UP000234166">
    <property type="component" value="Unassembled WGS sequence"/>
</dbReference>
<protein>
    <submittedName>
        <fullName evidence="1">Uncharacterized protein</fullName>
    </submittedName>
</protein>
<reference evidence="1 2" key="1">
    <citation type="submission" date="2017-10" db="EMBL/GenBank/DDBJ databases">
        <authorList>
            <person name="Regsiter A."/>
            <person name="William W."/>
        </authorList>
    </citation>
    <scope>NUCLEOTIDE SEQUENCE [LARGE SCALE GENOMIC DNA]</scope>
    <source>
        <strain evidence="1 2">CFBP7430</strain>
    </source>
</reference>
<evidence type="ECO:0000313" key="2">
    <source>
        <dbReference type="Proteomes" id="UP000234166"/>
    </source>
</evidence>
<organism evidence="1 2">
    <name type="scientific">Xanthomonas campestris pv. phaseoli</name>
    <dbReference type="NCBI Taxonomy" id="317013"/>
    <lineage>
        <taxon>Bacteria</taxon>
        <taxon>Pseudomonadati</taxon>
        <taxon>Pseudomonadota</taxon>
        <taxon>Gammaproteobacteria</taxon>
        <taxon>Lysobacterales</taxon>
        <taxon>Lysobacteraceae</taxon>
        <taxon>Xanthomonas</taxon>
    </lineage>
</organism>
<proteinExistence type="predicted"/>
<dbReference type="AlphaFoldDB" id="A0AB38E3T7"/>
<evidence type="ECO:0000313" key="1">
    <source>
        <dbReference type="EMBL" id="SON91567.1"/>
    </source>
</evidence>
<dbReference type="EMBL" id="OCYS01000116">
    <property type="protein sequence ID" value="SON91567.1"/>
    <property type="molecule type" value="Genomic_DNA"/>
</dbReference>
<accession>A0AB38E3T7</accession>
<name>A0AB38E3T7_XANCH</name>
<sequence length="74" mass="8129">MNWQKSAQAGKADATRKALLVSGSACRARSNGLYRWDADMPPSPALEMGACAIWPYVLLEKRLHHSMVSDVTIV</sequence>
<comment type="caution">
    <text evidence="1">The sequence shown here is derived from an EMBL/GenBank/DDBJ whole genome shotgun (WGS) entry which is preliminary data.</text>
</comment>